<accession>A0A497XNI6</accession>
<feature type="chain" id="PRO_5019793059" description="PepSY domain-containing protein" evidence="1">
    <location>
        <begin position="16"/>
        <end position="83"/>
    </location>
</feature>
<evidence type="ECO:0008006" key="4">
    <source>
        <dbReference type="Google" id="ProtNLM"/>
    </source>
</evidence>
<keyword evidence="3" id="KW-1185">Reference proteome</keyword>
<reference evidence="2 3" key="1">
    <citation type="submission" date="2018-10" db="EMBL/GenBank/DDBJ databases">
        <title>Genomic Encyclopedia of Archaeal and Bacterial Type Strains, Phase II (KMG-II): from individual species to whole genera.</title>
        <authorList>
            <person name="Goeker M."/>
        </authorList>
    </citation>
    <scope>NUCLEOTIDE SEQUENCE [LARGE SCALE GENOMIC DNA]</scope>
    <source>
        <strain evidence="2 3">DSM 16510</strain>
    </source>
</reference>
<dbReference type="OrthoDB" id="15465at2"/>
<name>A0A497XNI6_9AQUI</name>
<comment type="caution">
    <text evidence="2">The sequence shown here is derived from an EMBL/GenBank/DDBJ whole genome shotgun (WGS) entry which is preliminary data.</text>
</comment>
<dbReference type="RefSeq" id="WP_121010032.1">
    <property type="nucleotide sequence ID" value="NZ_RCCJ01000001.1"/>
</dbReference>
<dbReference type="AlphaFoldDB" id="A0A497XNI6"/>
<sequence>MKVLVILLFASLSFAGSYHDCIRNAVAIERAIEVARDYVGKPFKVWIGQSKRTGECYWKVNGTEGYIILKAETGEIIKFYRNR</sequence>
<feature type="signal peptide" evidence="1">
    <location>
        <begin position="1"/>
        <end position="15"/>
    </location>
</feature>
<keyword evidence="1" id="KW-0732">Signal</keyword>
<evidence type="ECO:0000256" key="1">
    <source>
        <dbReference type="SAM" id="SignalP"/>
    </source>
</evidence>
<proteinExistence type="predicted"/>
<evidence type="ECO:0000313" key="2">
    <source>
        <dbReference type="EMBL" id="RLJ70428.1"/>
    </source>
</evidence>
<protein>
    <recommendedName>
        <fullName evidence="4">PepSY domain-containing protein</fullName>
    </recommendedName>
</protein>
<evidence type="ECO:0000313" key="3">
    <source>
        <dbReference type="Proteomes" id="UP000267841"/>
    </source>
</evidence>
<organism evidence="2 3">
    <name type="scientific">Hydrogenivirga caldilitoris</name>
    <dbReference type="NCBI Taxonomy" id="246264"/>
    <lineage>
        <taxon>Bacteria</taxon>
        <taxon>Pseudomonadati</taxon>
        <taxon>Aquificota</taxon>
        <taxon>Aquificia</taxon>
        <taxon>Aquificales</taxon>
        <taxon>Aquificaceae</taxon>
        <taxon>Hydrogenivirga</taxon>
    </lineage>
</organism>
<gene>
    <name evidence="2" type="ORF">BCF55_0700</name>
</gene>
<dbReference type="EMBL" id="RCCJ01000001">
    <property type="protein sequence ID" value="RLJ70428.1"/>
    <property type="molecule type" value="Genomic_DNA"/>
</dbReference>
<dbReference type="Proteomes" id="UP000267841">
    <property type="component" value="Unassembled WGS sequence"/>
</dbReference>